<dbReference type="GO" id="GO:0000127">
    <property type="term" value="C:transcription factor TFIIIC complex"/>
    <property type="evidence" value="ECO:0007669"/>
    <property type="project" value="InterPro"/>
</dbReference>
<feature type="region of interest" description="Disordered" evidence="7">
    <location>
        <begin position="1983"/>
        <end position="2006"/>
    </location>
</feature>
<feature type="compositionally biased region" description="Basic and acidic residues" evidence="7">
    <location>
        <begin position="702"/>
        <end position="713"/>
    </location>
</feature>
<keyword evidence="5" id="KW-0539">Nucleus</keyword>
<dbReference type="InterPro" id="IPR007309">
    <property type="entry name" value="TFIIIC_Bblock-bd"/>
</dbReference>
<feature type="region of interest" description="Disordered" evidence="7">
    <location>
        <begin position="1526"/>
        <end position="1610"/>
    </location>
</feature>
<dbReference type="PANTHER" id="PTHR15180:SF1">
    <property type="entry name" value="GENERAL TRANSCRIPTION FACTOR 3C POLYPEPTIDE 1"/>
    <property type="match status" value="1"/>
</dbReference>
<feature type="region of interest" description="Disordered" evidence="7">
    <location>
        <begin position="2141"/>
        <end position="2161"/>
    </location>
</feature>
<feature type="region of interest" description="Disordered" evidence="7">
    <location>
        <begin position="2182"/>
        <end position="2270"/>
    </location>
</feature>
<evidence type="ECO:0000313" key="10">
    <source>
        <dbReference type="EMBL" id="KAF1973862.1"/>
    </source>
</evidence>
<feature type="region of interest" description="Disordered" evidence="7">
    <location>
        <begin position="767"/>
        <end position="800"/>
    </location>
</feature>
<evidence type="ECO:0000256" key="7">
    <source>
        <dbReference type="SAM" id="MobiDB-lite"/>
    </source>
</evidence>
<feature type="region of interest" description="Disordered" evidence="7">
    <location>
        <begin position="699"/>
        <end position="719"/>
    </location>
</feature>
<feature type="compositionally biased region" description="Basic and acidic residues" evidence="7">
    <location>
        <begin position="1536"/>
        <end position="1549"/>
    </location>
</feature>
<sequence>MARSLTLAEFEALEHNVASSSNSKQAGIHDHGQSNFASKHTAAADYSSTQAWKSLTTLGTSLRQRLVKEGKRSDNPSMSQANPPSFPHGRDIAPAPPLKAREGRKIPDGTGLPGPAFEEPDESVQSPRLFASQNRTWIAIAGHPIDLKKVPGSEYVLLQIIARAGPEGISQPRLQKLSGQDKRSVPERTKQLQEKGYIDKRPIQESKARTSLCTHKMFLKDRPEEPQSVNDVFGFRTLNLTGLLFLLDKVLQATAVVQVRHLRTKMGVTVERWNGRAVRGALLRLEQTGYLERFTVEKKYKDLRSKTNLLICIRRLREPEEDDITNLRFKSIATGPSAADAIEEEPLEDDNSGDGFMRDLELDMMGEESDDDDELDTTGRIPPQWTPDRLLTNLVVDAVDTAGIDGIDTARLRDLTTGFFWKRPLESLVSRLTEEWYINQPLHARHLAIVRDTTMANDAKRVHYAYRTHRNFQKAVDAGEVSWEALKLDKGKKGKNVPPSATSVDSMGFRTLDPIDFHKRTGSSTLSEATTAIVRKARQARDWEAKLLKVDSERITPNAVNSSDSKKRPFVTQAQRIALNLPAKGRLRKDQEAQIRAHRKKTGDPNSIPEKLLTGVNEDQPEPEPEPKPKPKYERRPGPPLLTREERKARGLPEHGRLSFEVTKQILQEQGRKESLTHMKKFTATTDRQDVSDLVQGTLSGRTDEQSREHDTDTEGMNDQEDTMMLDNENQVDVLLCSHGPADDLAAKNPTTSQALDNSISDTVPRKKRAYGKRMSDPDHQAKWPRKKPKIGSIKSPEELLPDSFSPGMQTDGPMDAALTTGTVQGAKAGSIIGSPSSSEADQVGDVSSFAPPEYEISMGYEERESGFQHVEASRQGRENSYKKGENQIPRNSLPDGGMHVQAHKTQHDGNLEPGLYVDPNATRPAKGGRGRPKKMFLARFKLSALYEQDWFAPELIQARKSNSPSAASTTTIQVLAESGFSLKETNATGSVAPAVIDVTPESGSAESVQAPTDTANEETAALGTERSPSFSNISGATSMSHRALAQSCEPILQQINALERPFEHRDAAEARQRSASVHNVHTSVEQERTDGADSTHRSNQFFQATPRLPPAMNIATLPRDAPYQSLYHSTPSETPPITNDNPRSAKASNSAKPAGKFKDQSVRVGGGSVTHKRTEIVRHIFDLCGGVLPSMDIIYNVFPSVWNELGPKKIPCPTDGTIRDTVKNLSELSSTNMAIPRKDVPGKKLRTMWHFKRFNIASPEVQKVIGEMAQAFPEKYCPPGLRKYWRAEEKLPTMLPRLDNSYLEELYPPELEERIKEAKRERRRAMNAVQNERRRLERHVNEVAKTQAKEQKRQARLAVSGSRQQFFKKRQRLVGLSDGMQAGTAGVAPRSTFALTERNAAPSVAVTSHQQDQQGSPTSESSDEEPLINIRPRVQMAVAKHGNVTTSSQNSANALQSSVQVGPSSHIEALMAPTMRHHSPTHTFSTIFDVGKLDVEKPTDVEQPKKKVLELVTFEQAVDQVAHNKARLNNRKQPKNTENEFLTRHNIEICDDSDERGDEEEEEDGPTIAQRLAGLTGDQNEPDYEPRKRTKQPARSEPRDRRRKDRTRCNYNAIKEAKDRRLPETFDSLEEFKKLSYTLVIAHSMVGEDGIVDWDIVSQVYKEAPRFNLEKTKSMWAWMQKRMTEQLRCMTGSFQSHFLSAYEEGKVDPIDDPRTYDWAKLVRWALLTCTYLDPPLPPAREALNDCQFDISSYDVLDRKIWHNTNLANTNRDERLIKHSFGSPLHRMRNSTTLGNENDLKARSLVRATISTPKELYDKSVAHEKLREVPEDVINHTVDDFLRASLIRERKVKRQVPGRNYLFASQFAKHYRRTFQLSDFMSAVGLKKDLDAAFTSSDPEKRTYLVSRAADDGTVMALISLASEGRIKLVPRLPPIKNEFDAPLPRISVWGFHEGEYAHRLMDRKRLFWPIEAVPTTAYEYGNPLQPASSPPANDGAPHDWNPMPQPPLPTNEAHSKALPPIWSTIDGQTVIYPWWNRILNIVIQALLFSPGITSRDIFARCETYTTEVFEIQLVLDWLVGVPAAKKSPHGTYEVLPGYWAVFGDRLIDEETDEFGTHVRRQKKNMMAGKNWRTEVNRGYNARQNDGGAVESAQANLGPDDEASQQIFNDWRKQYSIAKEITAEPGGATPMEDVQSTAATEAQSEDNVSGEVGPGDQTMLEAPSTVPTPAFTPAATPALTPSTTTQDVEMMDADADGDVDAEGEWDDEYL</sequence>
<dbReference type="GO" id="GO:0042791">
    <property type="term" value="P:5S class rRNA transcription by RNA polymerase III"/>
    <property type="evidence" value="ECO:0007669"/>
    <property type="project" value="TreeGrafter"/>
</dbReference>
<evidence type="ECO:0000256" key="3">
    <source>
        <dbReference type="ARBA" id="ARBA00023125"/>
    </source>
</evidence>
<dbReference type="EMBL" id="ML976678">
    <property type="protein sequence ID" value="KAF1973862.1"/>
    <property type="molecule type" value="Genomic_DNA"/>
</dbReference>
<evidence type="ECO:0000259" key="8">
    <source>
        <dbReference type="Pfam" id="PF04182"/>
    </source>
</evidence>
<evidence type="ECO:0000256" key="6">
    <source>
        <dbReference type="SAM" id="Coils"/>
    </source>
</evidence>
<evidence type="ECO:0000259" key="9">
    <source>
        <dbReference type="Pfam" id="PF20222"/>
    </source>
</evidence>
<dbReference type="GO" id="GO:0003677">
    <property type="term" value="F:DNA binding"/>
    <property type="evidence" value="ECO:0007669"/>
    <property type="project" value="UniProtKB-KW"/>
</dbReference>
<feature type="domain" description="Transcription factor tau subunit sfc3/Tfc3 C-terminal" evidence="9">
    <location>
        <begin position="1631"/>
        <end position="2059"/>
    </location>
</feature>
<dbReference type="Proteomes" id="UP000800036">
    <property type="component" value="Unassembled WGS sequence"/>
</dbReference>
<feature type="compositionally biased region" description="Basic and acidic residues" evidence="7">
    <location>
        <begin position="625"/>
        <end position="658"/>
    </location>
</feature>
<evidence type="ECO:0000256" key="5">
    <source>
        <dbReference type="ARBA" id="ARBA00023242"/>
    </source>
</evidence>
<reference evidence="10" key="1">
    <citation type="journal article" date="2020" name="Stud. Mycol.">
        <title>101 Dothideomycetes genomes: a test case for predicting lifestyles and emergence of pathogens.</title>
        <authorList>
            <person name="Haridas S."/>
            <person name="Albert R."/>
            <person name="Binder M."/>
            <person name="Bloem J."/>
            <person name="Labutti K."/>
            <person name="Salamov A."/>
            <person name="Andreopoulos B."/>
            <person name="Baker S."/>
            <person name="Barry K."/>
            <person name="Bills G."/>
            <person name="Bluhm B."/>
            <person name="Cannon C."/>
            <person name="Castanera R."/>
            <person name="Culley D."/>
            <person name="Daum C."/>
            <person name="Ezra D."/>
            <person name="Gonzalez J."/>
            <person name="Henrissat B."/>
            <person name="Kuo A."/>
            <person name="Liang C."/>
            <person name="Lipzen A."/>
            <person name="Lutzoni F."/>
            <person name="Magnuson J."/>
            <person name="Mondo S."/>
            <person name="Nolan M."/>
            <person name="Ohm R."/>
            <person name="Pangilinan J."/>
            <person name="Park H.-J."/>
            <person name="Ramirez L."/>
            <person name="Alfaro M."/>
            <person name="Sun H."/>
            <person name="Tritt A."/>
            <person name="Yoshinaga Y."/>
            <person name="Zwiers L.-H."/>
            <person name="Turgeon B."/>
            <person name="Goodwin S."/>
            <person name="Spatafora J."/>
            <person name="Crous P."/>
            <person name="Grigoriev I."/>
        </authorList>
    </citation>
    <scope>NUCLEOTIDE SEQUENCE</scope>
    <source>
        <strain evidence="10">CBS 107.79</strain>
    </source>
</reference>
<keyword evidence="2" id="KW-0597">Phosphoprotein</keyword>
<feature type="domain" description="B-block binding subunit of TFIIIC" evidence="8">
    <location>
        <begin position="153"/>
        <end position="220"/>
    </location>
</feature>
<feature type="compositionally biased region" description="Basic and acidic residues" evidence="7">
    <location>
        <begin position="876"/>
        <end position="886"/>
    </location>
</feature>
<feature type="region of interest" description="Disordered" evidence="7">
    <location>
        <begin position="63"/>
        <end position="125"/>
    </location>
</feature>
<dbReference type="Pfam" id="PF04182">
    <property type="entry name" value="B-block_TFIIIC"/>
    <property type="match status" value="1"/>
</dbReference>
<feature type="coiled-coil region" evidence="6">
    <location>
        <begin position="1316"/>
        <end position="1350"/>
    </location>
</feature>
<keyword evidence="6" id="KW-0175">Coiled coil</keyword>
<dbReference type="PANTHER" id="PTHR15180">
    <property type="entry name" value="GENERAL TRANSCRIPTION FACTOR 3C POLYPEPTIDE 1"/>
    <property type="match status" value="1"/>
</dbReference>
<organism evidence="10 11">
    <name type="scientific">Bimuria novae-zelandiae CBS 107.79</name>
    <dbReference type="NCBI Taxonomy" id="1447943"/>
    <lineage>
        <taxon>Eukaryota</taxon>
        <taxon>Fungi</taxon>
        <taxon>Dikarya</taxon>
        <taxon>Ascomycota</taxon>
        <taxon>Pezizomycotina</taxon>
        <taxon>Dothideomycetes</taxon>
        <taxon>Pleosporomycetidae</taxon>
        <taxon>Pleosporales</taxon>
        <taxon>Massarineae</taxon>
        <taxon>Didymosphaeriaceae</taxon>
        <taxon>Bimuria</taxon>
    </lineage>
</organism>
<dbReference type="InterPro" id="IPR046488">
    <property type="entry name" value="Sfc3/Tfc3_C"/>
</dbReference>
<feature type="region of interest" description="Disordered" evidence="7">
    <location>
        <begin position="1001"/>
        <end position="1030"/>
    </location>
</feature>
<accession>A0A6A5VCZ6</accession>
<feature type="region of interest" description="Disordered" evidence="7">
    <location>
        <begin position="16"/>
        <end position="43"/>
    </location>
</feature>
<feature type="region of interest" description="Disordered" evidence="7">
    <location>
        <begin position="1068"/>
        <end position="1097"/>
    </location>
</feature>
<feature type="region of interest" description="Disordered" evidence="7">
    <location>
        <begin position="1402"/>
        <end position="1428"/>
    </location>
</feature>
<feature type="region of interest" description="Disordered" evidence="7">
    <location>
        <begin position="876"/>
        <end position="895"/>
    </location>
</feature>
<evidence type="ECO:0000313" key="11">
    <source>
        <dbReference type="Proteomes" id="UP000800036"/>
    </source>
</evidence>
<feature type="compositionally biased region" description="Polar residues" evidence="7">
    <location>
        <begin position="1074"/>
        <end position="1084"/>
    </location>
</feature>
<keyword evidence="11" id="KW-1185">Reference proteome</keyword>
<protein>
    <submittedName>
        <fullName evidence="10">Uncharacterized protein</fullName>
    </submittedName>
</protein>
<feature type="compositionally biased region" description="Low complexity" evidence="7">
    <location>
        <begin position="2222"/>
        <end position="2248"/>
    </location>
</feature>
<feature type="compositionally biased region" description="Polar residues" evidence="7">
    <location>
        <begin position="1406"/>
        <end position="1421"/>
    </location>
</feature>
<dbReference type="GO" id="GO:0006384">
    <property type="term" value="P:transcription initiation at RNA polymerase III promoter"/>
    <property type="evidence" value="ECO:0007669"/>
    <property type="project" value="InterPro"/>
</dbReference>
<evidence type="ECO:0000256" key="2">
    <source>
        <dbReference type="ARBA" id="ARBA00022553"/>
    </source>
</evidence>
<feature type="compositionally biased region" description="Basic residues" evidence="7">
    <location>
        <begin position="1526"/>
        <end position="1535"/>
    </location>
</feature>
<dbReference type="InterPro" id="IPR044210">
    <property type="entry name" value="Tfc3-like"/>
</dbReference>
<feature type="compositionally biased region" description="Polar residues" evidence="7">
    <location>
        <begin position="1002"/>
        <end position="1015"/>
    </location>
</feature>
<feature type="region of interest" description="Disordered" evidence="7">
    <location>
        <begin position="582"/>
        <end position="661"/>
    </location>
</feature>
<keyword evidence="4" id="KW-0804">Transcription</keyword>
<dbReference type="GO" id="GO:0005634">
    <property type="term" value="C:nucleus"/>
    <property type="evidence" value="ECO:0007669"/>
    <property type="project" value="UniProtKB-SubCell"/>
</dbReference>
<dbReference type="OrthoDB" id="5403573at2759"/>
<evidence type="ECO:0000256" key="1">
    <source>
        <dbReference type="ARBA" id="ARBA00004123"/>
    </source>
</evidence>
<name>A0A6A5VCZ6_9PLEO</name>
<feature type="compositionally biased region" description="Basic and acidic residues" evidence="7">
    <location>
        <begin position="1085"/>
        <end position="1097"/>
    </location>
</feature>
<feature type="region of interest" description="Disordered" evidence="7">
    <location>
        <begin position="1128"/>
        <end position="1167"/>
    </location>
</feature>
<feature type="compositionally biased region" description="Acidic residues" evidence="7">
    <location>
        <begin position="2249"/>
        <end position="2270"/>
    </location>
</feature>
<feature type="compositionally biased region" description="Acidic residues" evidence="7">
    <location>
        <begin position="1550"/>
        <end position="1566"/>
    </location>
</feature>
<proteinExistence type="predicted"/>
<gene>
    <name evidence="10" type="ORF">BU23DRAFT_598721</name>
</gene>
<keyword evidence="3" id="KW-0238">DNA-binding</keyword>
<dbReference type="Pfam" id="PF20222">
    <property type="entry name" value="DUF6581"/>
    <property type="match status" value="1"/>
</dbReference>
<feature type="compositionally biased region" description="Polar residues" evidence="7">
    <location>
        <begin position="1128"/>
        <end position="1152"/>
    </location>
</feature>
<evidence type="ECO:0000256" key="4">
    <source>
        <dbReference type="ARBA" id="ARBA00023163"/>
    </source>
</evidence>
<feature type="compositionally biased region" description="Polar residues" evidence="7">
    <location>
        <begin position="2194"/>
        <end position="2207"/>
    </location>
</feature>
<comment type="subcellular location">
    <subcellularLocation>
        <location evidence="1">Nucleus</location>
    </subcellularLocation>
</comment>